<dbReference type="Pfam" id="PF01075">
    <property type="entry name" value="Glyco_transf_9"/>
    <property type="match status" value="1"/>
</dbReference>
<proteinExistence type="inferred from homology"/>
<evidence type="ECO:0000256" key="2">
    <source>
        <dbReference type="ARBA" id="ARBA00022679"/>
    </source>
</evidence>
<accession>A0A6N7QS76</accession>
<evidence type="ECO:0000256" key="4">
    <source>
        <dbReference type="ARBA" id="ARBA00044042"/>
    </source>
</evidence>
<dbReference type="InterPro" id="IPR051199">
    <property type="entry name" value="LPS_LOS_Heptosyltrfase"/>
</dbReference>
<dbReference type="PANTHER" id="PTHR30160">
    <property type="entry name" value="TETRAACYLDISACCHARIDE 4'-KINASE-RELATED"/>
    <property type="match status" value="1"/>
</dbReference>
<comment type="similarity">
    <text evidence="3">Belongs to the glycosyltransferase 9 family.</text>
</comment>
<evidence type="ECO:0000256" key="5">
    <source>
        <dbReference type="ARBA" id="ARBA00047503"/>
    </source>
</evidence>
<dbReference type="RefSeq" id="WP_153719315.1">
    <property type="nucleotide sequence ID" value="NZ_WJPP01000003.1"/>
</dbReference>
<dbReference type="AlphaFoldDB" id="A0A6N7QS76"/>
<evidence type="ECO:0000313" key="7">
    <source>
        <dbReference type="Proteomes" id="UP000433788"/>
    </source>
</evidence>
<dbReference type="FunFam" id="3.40.50.2000:FF:000023">
    <property type="entry name" value="ADP-heptose--LPS heptosyltransferase II"/>
    <property type="match status" value="1"/>
</dbReference>
<keyword evidence="1" id="KW-0328">Glycosyltransferase</keyword>
<name>A0A6N7QS76_9GAMM</name>
<evidence type="ECO:0000313" key="6">
    <source>
        <dbReference type="EMBL" id="MRH78253.1"/>
    </source>
</evidence>
<dbReference type="GO" id="GO:0009244">
    <property type="term" value="P:lipopolysaccharide core region biosynthetic process"/>
    <property type="evidence" value="ECO:0007669"/>
    <property type="project" value="TreeGrafter"/>
</dbReference>
<dbReference type="InterPro" id="IPR011910">
    <property type="entry name" value="RfaF"/>
</dbReference>
<reference evidence="6 7" key="1">
    <citation type="submission" date="2019-11" db="EMBL/GenBank/DDBJ databases">
        <authorList>
            <person name="Zhang X.Y."/>
        </authorList>
    </citation>
    <scope>NUCLEOTIDE SEQUENCE [LARGE SCALE GENOMIC DNA]</scope>
    <source>
        <strain evidence="6 7">C176</strain>
    </source>
</reference>
<keyword evidence="2 6" id="KW-0808">Transferase</keyword>
<dbReference type="GO" id="GO:0008713">
    <property type="term" value="F:ADP-heptose-lipopolysaccharide heptosyltransferase activity"/>
    <property type="evidence" value="ECO:0007669"/>
    <property type="project" value="UniProtKB-EC"/>
</dbReference>
<sequence>MNNADLPATLIIGPSWIGDMVMAQSLFHVLKAQAPERPLDVVAPEWSLPILDRMSEVREGIALPIQHGELGLRKRWALGRQLRDRNYGQAIILPRSLKSALIPFFAGIPIRTGYLGEHRYGLLTDIRELNKDRHYKTVDRFRALAGPNAAESAIFYPKLMASVSGGGDQSEANQSGTGTETAPIAALCPGAEYGPAKQWPAEYFANLAIDLIKDGWRIWILGSKKDRHVSNAITEHMKKADFGDATDADRCSDLTGKTSLSEVIDLLGRATVTVSNDSGLMHIAAATGCPVVALYGSSDPNFTPPLTENRRILYRNLACSPCFERECPLHHLDCLRGITPAEVRANIDQLLLSGQPPSDQGR</sequence>
<protein>
    <recommendedName>
        <fullName evidence="4">lipopolysaccharide heptosyltransferase II</fullName>
        <ecNumber evidence="4">2.4.99.24</ecNumber>
    </recommendedName>
</protein>
<dbReference type="InterPro" id="IPR002201">
    <property type="entry name" value="Glyco_trans_9"/>
</dbReference>
<dbReference type="SUPFAM" id="SSF53756">
    <property type="entry name" value="UDP-Glycosyltransferase/glycogen phosphorylase"/>
    <property type="match status" value="1"/>
</dbReference>
<gene>
    <name evidence="6" type="primary">waaF</name>
    <name evidence="6" type="ORF">GH984_05995</name>
</gene>
<evidence type="ECO:0000256" key="1">
    <source>
        <dbReference type="ARBA" id="ARBA00022676"/>
    </source>
</evidence>
<comment type="caution">
    <text evidence="6">The sequence shown here is derived from an EMBL/GenBank/DDBJ whole genome shotgun (WGS) entry which is preliminary data.</text>
</comment>
<organism evidence="6 7">
    <name type="scientific">Spiribacter salilacus</name>
    <dbReference type="NCBI Taxonomy" id="2664894"/>
    <lineage>
        <taxon>Bacteria</taxon>
        <taxon>Pseudomonadati</taxon>
        <taxon>Pseudomonadota</taxon>
        <taxon>Gammaproteobacteria</taxon>
        <taxon>Chromatiales</taxon>
        <taxon>Ectothiorhodospiraceae</taxon>
        <taxon>Spiribacter</taxon>
    </lineage>
</organism>
<dbReference type="Proteomes" id="UP000433788">
    <property type="component" value="Unassembled WGS sequence"/>
</dbReference>
<dbReference type="Gene3D" id="3.40.50.2000">
    <property type="entry name" value="Glycogen Phosphorylase B"/>
    <property type="match status" value="2"/>
</dbReference>
<comment type="catalytic activity">
    <reaction evidence="5">
        <text>an L-alpha-D-Hep-(1-&gt;5)-[alpha-Kdo-(2-&gt;4)]-alpha-Kdo-(2-&gt;6)-lipid A + ADP-L-glycero-beta-D-manno-heptose = an L-alpha-D-Hep-(1-&gt;3)-L-alpha-D-Hep-(1-&gt;5)-[alpha-Kdo-(2-&gt;4)]-alpha-Kdo-(2-&gt;6)-lipid A + ADP + H(+)</text>
        <dbReference type="Rhea" id="RHEA:74071"/>
        <dbReference type="ChEBI" id="CHEBI:15378"/>
        <dbReference type="ChEBI" id="CHEBI:61506"/>
        <dbReference type="ChEBI" id="CHEBI:193068"/>
        <dbReference type="ChEBI" id="CHEBI:193069"/>
        <dbReference type="ChEBI" id="CHEBI:456216"/>
        <dbReference type="EC" id="2.4.99.24"/>
    </reaction>
</comment>
<dbReference type="EMBL" id="WJPP01000003">
    <property type="protein sequence ID" value="MRH78253.1"/>
    <property type="molecule type" value="Genomic_DNA"/>
</dbReference>
<keyword evidence="7" id="KW-1185">Reference proteome</keyword>
<dbReference type="NCBIfam" id="TIGR02195">
    <property type="entry name" value="heptsyl_trn_II"/>
    <property type="match status" value="1"/>
</dbReference>
<dbReference type="PANTHER" id="PTHR30160:SF7">
    <property type="entry name" value="ADP-HEPTOSE--LPS HEPTOSYLTRANSFERASE 2"/>
    <property type="match status" value="1"/>
</dbReference>
<dbReference type="EC" id="2.4.99.24" evidence="4"/>
<dbReference type="CDD" id="cd03789">
    <property type="entry name" value="GT9_LPS_heptosyltransferase"/>
    <property type="match status" value="1"/>
</dbReference>
<evidence type="ECO:0000256" key="3">
    <source>
        <dbReference type="ARBA" id="ARBA00043995"/>
    </source>
</evidence>
<dbReference type="GO" id="GO:0005829">
    <property type="term" value="C:cytosol"/>
    <property type="evidence" value="ECO:0007669"/>
    <property type="project" value="TreeGrafter"/>
</dbReference>